<dbReference type="EMBL" id="AP026803">
    <property type="protein sequence ID" value="BDR59884.1"/>
    <property type="molecule type" value="Genomic_DNA"/>
</dbReference>
<gene>
    <name evidence="2" type="ORF">KIM322_01450</name>
</gene>
<dbReference type="RefSeq" id="WP_317637606.1">
    <property type="nucleotide sequence ID" value="NZ_AP026803.1"/>
</dbReference>
<feature type="transmembrane region" description="Helical" evidence="1">
    <location>
        <begin position="7"/>
        <end position="25"/>
    </location>
</feature>
<keyword evidence="1" id="KW-0812">Transmembrane</keyword>
<evidence type="ECO:0000313" key="3">
    <source>
        <dbReference type="Proteomes" id="UP001321741"/>
    </source>
</evidence>
<keyword evidence="3" id="KW-1185">Reference proteome</keyword>
<dbReference type="Proteomes" id="UP001321741">
    <property type="component" value="Chromosome"/>
</dbReference>
<evidence type="ECO:0000256" key="1">
    <source>
        <dbReference type="SAM" id="Phobius"/>
    </source>
</evidence>
<accession>A0ABN6SIJ3</accession>
<organism evidence="2 3">
    <name type="scientific">Lactobacillus xylocopicola</name>
    <dbReference type="NCBI Taxonomy" id="2976676"/>
    <lineage>
        <taxon>Bacteria</taxon>
        <taxon>Bacillati</taxon>
        <taxon>Bacillota</taxon>
        <taxon>Bacilli</taxon>
        <taxon>Lactobacillales</taxon>
        <taxon>Lactobacillaceae</taxon>
        <taxon>Lactobacillus</taxon>
    </lineage>
</organism>
<proteinExistence type="predicted"/>
<evidence type="ECO:0000313" key="2">
    <source>
        <dbReference type="EMBL" id="BDR59884.1"/>
    </source>
</evidence>
<sequence length="51" mass="5661">MKRKTITYPVQTALALTWIGLGIAWLLHQQLAPAILFTTSGAFMLVDTIMN</sequence>
<keyword evidence="1" id="KW-1133">Transmembrane helix</keyword>
<protein>
    <submittedName>
        <fullName evidence="2">Uncharacterized protein</fullName>
    </submittedName>
</protein>
<reference evidence="2 3" key="1">
    <citation type="journal article" date="2023" name="Microbiol. Spectr.">
        <title>Symbiosis of Carpenter Bees with Uncharacterized Lactic Acid Bacteria Showing NAD Auxotrophy.</title>
        <authorList>
            <person name="Kawasaki S."/>
            <person name="Ozawa K."/>
            <person name="Mori T."/>
            <person name="Yamamoto A."/>
            <person name="Ito M."/>
            <person name="Ohkuma M."/>
            <person name="Sakamoto M."/>
            <person name="Matsutani M."/>
        </authorList>
    </citation>
    <scope>NUCLEOTIDE SEQUENCE [LARGE SCALE GENOMIC DNA]</scope>
    <source>
        <strain evidence="2 3">Kim32-2</strain>
    </source>
</reference>
<name>A0ABN6SIJ3_9LACO</name>
<keyword evidence="1" id="KW-0472">Membrane</keyword>